<gene>
    <name evidence="2" type="ORF">Anapl_13123</name>
</gene>
<name>R0JZD4_ANAPL</name>
<feature type="compositionally biased region" description="Basic and acidic residues" evidence="1">
    <location>
        <begin position="248"/>
        <end position="261"/>
    </location>
</feature>
<feature type="region of interest" description="Disordered" evidence="1">
    <location>
        <begin position="218"/>
        <end position="267"/>
    </location>
</feature>
<dbReference type="Proteomes" id="UP000296049">
    <property type="component" value="Unassembled WGS sequence"/>
</dbReference>
<evidence type="ECO:0000256" key="1">
    <source>
        <dbReference type="SAM" id="MobiDB-lite"/>
    </source>
</evidence>
<dbReference type="AlphaFoldDB" id="R0JZD4"/>
<reference evidence="3" key="1">
    <citation type="journal article" date="2013" name="Nat. Genet.">
        <title>The duck genome and transcriptome provide insight into an avian influenza virus reservoir species.</title>
        <authorList>
            <person name="Huang Y."/>
            <person name="Li Y."/>
            <person name="Burt D.W."/>
            <person name="Chen H."/>
            <person name="Zhang Y."/>
            <person name="Qian W."/>
            <person name="Kim H."/>
            <person name="Gan S."/>
            <person name="Zhao Y."/>
            <person name="Li J."/>
            <person name="Yi K."/>
            <person name="Feng H."/>
            <person name="Zhu P."/>
            <person name="Li B."/>
            <person name="Liu Q."/>
            <person name="Fairley S."/>
            <person name="Magor K.E."/>
            <person name="Du Z."/>
            <person name="Hu X."/>
            <person name="Goodman L."/>
            <person name="Tafer H."/>
            <person name="Vignal A."/>
            <person name="Lee T."/>
            <person name="Kim K.W."/>
            <person name="Sheng Z."/>
            <person name="An Y."/>
            <person name="Searle S."/>
            <person name="Herrero J."/>
            <person name="Groenen M.A."/>
            <person name="Crooijmans R.P."/>
            <person name="Faraut T."/>
            <person name="Cai Q."/>
            <person name="Webster R.G."/>
            <person name="Aldridge J.R."/>
            <person name="Warren W.C."/>
            <person name="Bartschat S."/>
            <person name="Kehr S."/>
            <person name="Marz M."/>
            <person name="Stadler P.F."/>
            <person name="Smith J."/>
            <person name="Kraus R.H."/>
            <person name="Zhao Y."/>
            <person name="Ren L."/>
            <person name="Fei J."/>
            <person name="Morisson M."/>
            <person name="Kaiser P."/>
            <person name="Griffin D.K."/>
            <person name="Rao M."/>
            <person name="Pitel F."/>
            <person name="Wang J."/>
            <person name="Li N."/>
        </authorList>
    </citation>
    <scope>NUCLEOTIDE SEQUENCE [LARGE SCALE GENOMIC DNA]</scope>
</reference>
<dbReference type="EMBL" id="KB742906">
    <property type="protein sequence ID" value="EOB02986.1"/>
    <property type="molecule type" value="Genomic_DNA"/>
</dbReference>
<proteinExistence type="predicted"/>
<keyword evidence="3" id="KW-1185">Reference proteome</keyword>
<protein>
    <submittedName>
        <fullName evidence="2">Uncharacterized protein</fullName>
    </submittedName>
</protein>
<accession>R0JZD4</accession>
<organism evidence="2 3">
    <name type="scientific">Anas platyrhynchos</name>
    <name type="common">Mallard</name>
    <name type="synonym">Anas boschas</name>
    <dbReference type="NCBI Taxonomy" id="8839"/>
    <lineage>
        <taxon>Eukaryota</taxon>
        <taxon>Metazoa</taxon>
        <taxon>Chordata</taxon>
        <taxon>Craniata</taxon>
        <taxon>Vertebrata</taxon>
        <taxon>Euteleostomi</taxon>
        <taxon>Archelosauria</taxon>
        <taxon>Archosauria</taxon>
        <taxon>Dinosauria</taxon>
        <taxon>Saurischia</taxon>
        <taxon>Theropoda</taxon>
        <taxon>Coelurosauria</taxon>
        <taxon>Aves</taxon>
        <taxon>Neognathae</taxon>
        <taxon>Galloanserae</taxon>
        <taxon>Anseriformes</taxon>
        <taxon>Anatidae</taxon>
        <taxon>Anatinae</taxon>
        <taxon>Anas</taxon>
    </lineage>
</organism>
<evidence type="ECO:0000313" key="2">
    <source>
        <dbReference type="EMBL" id="EOB02986.1"/>
    </source>
</evidence>
<evidence type="ECO:0000313" key="3">
    <source>
        <dbReference type="Proteomes" id="UP000296049"/>
    </source>
</evidence>
<sequence length="267" mass="28529">MQWHSPLKTKPVLMQNCQEHIRRHPGTSRGLALLLLPTSVLKQHPLRVLQPGKLVSSLNELWGARGGDPASPQGGALPLEAAWQAWLIYLAGFHGLSSSSAAACSSPFTASGPEGRRRQLFLQGPQVLASFCRIYGASCEMFSPDFMSVWHRKTPVPSPGNKIVLFTDVFLPEKRGCSIWTGGECGTAPFGFGSGNGKGNACRSYGLRDCTVPQPRGHLAHGFMSAQPKPRRGRGLGASSAPAVSGEEGAKQVEESGKKTADQTNTL</sequence>